<evidence type="ECO:0000313" key="3">
    <source>
        <dbReference type="Proteomes" id="UP000590412"/>
    </source>
</evidence>
<gene>
    <name evidence="2" type="ORF">FOB60_003303</name>
</gene>
<evidence type="ECO:0000313" key="2">
    <source>
        <dbReference type="EMBL" id="KAF6053047.1"/>
    </source>
</evidence>
<feature type="compositionally biased region" description="Acidic residues" evidence="1">
    <location>
        <begin position="311"/>
        <end position="326"/>
    </location>
</feature>
<sequence length="326" mass="36898">MPTDQPDDNILQFVLFQSKQVKLYNLPANLLTQLATGNGIEDQVECIWTGSIKLIREIKQKNTHDSKNHKSNETNTNKVIPAFTQHRLKLEFINNHNGTNLWGETWYAPINNNNKHLRAELGLVPREEDVDTAQVASNVQMKQIIGIAHDGTTTIKELSHDLGIVSTQWFRVIVQLPNSGYHPLITDSVEEEEVGTGGGSDLHNLDDATKVAQIALLLRFRHDIDSEEFLEHLENYNMRYDHLQQQYYYDQWAQIFDQDTVSNGGVDDDDDDGDKSKGSSDDDGGEDLSLTDNENNYETADRQTLAGQSSESEEEEDDDFGDFISK</sequence>
<name>A0A8X7NKY9_CANPA</name>
<evidence type="ECO:0000256" key="1">
    <source>
        <dbReference type="SAM" id="MobiDB-lite"/>
    </source>
</evidence>
<dbReference type="OrthoDB" id="4018970at2759"/>
<dbReference type="AlphaFoldDB" id="A0A8X7NKY9"/>
<accession>A0A8X7NKY9</accession>
<dbReference type="Proteomes" id="UP000590412">
    <property type="component" value="Unassembled WGS sequence"/>
</dbReference>
<dbReference type="EMBL" id="JABWAB010000004">
    <property type="protein sequence ID" value="KAF6053047.1"/>
    <property type="molecule type" value="Genomic_DNA"/>
</dbReference>
<comment type="caution">
    <text evidence="2">The sequence shown here is derived from an EMBL/GenBank/DDBJ whole genome shotgun (WGS) entry which is preliminary data.</text>
</comment>
<reference evidence="2" key="1">
    <citation type="submission" date="2020-03" db="EMBL/GenBank/DDBJ databases">
        <title>FDA dAtabase for Regulatory Grade micrObial Sequences (FDA-ARGOS): Supporting development and validation of Infectious Disease Dx tests.</title>
        <authorList>
            <person name="Campos J."/>
            <person name="Goldberg B."/>
            <person name="Tallon L."/>
            <person name="Sadzewicz L."/>
            <person name="Vavikolanu K."/>
            <person name="Mehta A."/>
            <person name="Aluvathingal J."/>
            <person name="Nadendla S."/>
            <person name="Nandy P."/>
            <person name="Geyer C."/>
            <person name="Yan Y."/>
            <person name="Sichtig H."/>
        </authorList>
    </citation>
    <scope>NUCLEOTIDE SEQUENCE [LARGE SCALE GENOMIC DNA]</scope>
    <source>
        <strain evidence="2">FDAARGOS_652</strain>
    </source>
</reference>
<proteinExistence type="predicted"/>
<organism evidence="2 3">
    <name type="scientific">Candida parapsilosis</name>
    <name type="common">Yeast</name>
    <dbReference type="NCBI Taxonomy" id="5480"/>
    <lineage>
        <taxon>Eukaryota</taxon>
        <taxon>Fungi</taxon>
        <taxon>Dikarya</taxon>
        <taxon>Ascomycota</taxon>
        <taxon>Saccharomycotina</taxon>
        <taxon>Pichiomycetes</taxon>
        <taxon>Debaryomycetaceae</taxon>
        <taxon>Candida/Lodderomyces clade</taxon>
        <taxon>Candida</taxon>
    </lineage>
</organism>
<protein>
    <submittedName>
        <fullName evidence="2">Uncharacterized protein</fullName>
    </submittedName>
</protein>
<feature type="region of interest" description="Disordered" evidence="1">
    <location>
        <begin position="260"/>
        <end position="326"/>
    </location>
</feature>